<dbReference type="GO" id="GO:0008239">
    <property type="term" value="F:dipeptidyl-peptidase activity"/>
    <property type="evidence" value="ECO:0007669"/>
    <property type="project" value="InterPro"/>
</dbReference>
<keyword evidence="1 3" id="KW-0378">Hydrolase</keyword>
<protein>
    <submittedName>
        <fullName evidence="3">CocE/NonD family hydrolase</fullName>
    </submittedName>
</protein>
<evidence type="ECO:0000313" key="4">
    <source>
        <dbReference type="Proteomes" id="UP000429785"/>
    </source>
</evidence>
<dbReference type="SUPFAM" id="SSF53474">
    <property type="entry name" value="alpha/beta-Hydrolases"/>
    <property type="match status" value="1"/>
</dbReference>
<name>A0A6I1DY16_9FLAO</name>
<dbReference type="PROSITE" id="PS51257">
    <property type="entry name" value="PROKAR_LIPOPROTEIN"/>
    <property type="match status" value="1"/>
</dbReference>
<sequence length="615" mass="69919">MKKQIIISVLVLLTTSCPIIHYTLKKDKQVPRMVIENNTTYLIQDSILIQTRDGAKIHAIVVRNSKINKPNPAILFHTIYSRKSDLQKAKMAADRGYVGIVSYTRGKGLSPDSIIPFKKEATDIYDVIDWISRQEWSDQKVGMYGGSYVGFVQWASVKYGVHPALKTIVPSVSVAPGIAEPMENGIRQNFHFPWHHYVSNNKYLDTTLYSNGQRWQDLNMKWYGEGVAYNKMDSLDGLPNPQFNERLLHPSYDAYWKSMMPYKEEFSHINIPVLSTTGYYDGGQTGTRYYLNEHIKYNQDAVHYLVIGPYTHFGAQGKPNAHILGYDIDPVALIDLTDLTFEWFDYILKDKEKPSLLKDKINYQVMGANKWGHAPSLEQMANDTLIYYLSNQRSGVAFKSTYDSGNHGENIHFSLEERLSDPVGFLEQTIDFLDRRNFTWNSSGWGSIFADNLNTGQGFSFVTEPFTSDFEVNGSFAGEMSVSINKKDFDYSVSLYEQTPDGNFFALTLPYVGRASYVLNREKRQLLQPNVKTKLPFGIVRMTSKKIGKGSRLVVVVNGIKEPFTEINYGSGKPVSEETMADGQDPLIITWHNDSRIEIPVKKNKIYLSVATLCK</sequence>
<dbReference type="InterPro" id="IPR000383">
    <property type="entry name" value="Xaa-Pro-like_dom"/>
</dbReference>
<dbReference type="InterPro" id="IPR008979">
    <property type="entry name" value="Galactose-bd-like_sf"/>
</dbReference>
<dbReference type="InterPro" id="IPR029058">
    <property type="entry name" value="AB_hydrolase_fold"/>
</dbReference>
<dbReference type="RefSeq" id="WP_152130276.1">
    <property type="nucleotide sequence ID" value="NZ_WELG01000001.1"/>
</dbReference>
<feature type="domain" description="Xaa-Pro dipeptidyl-peptidase C-terminal" evidence="2">
    <location>
        <begin position="341"/>
        <end position="589"/>
    </location>
</feature>
<dbReference type="Pfam" id="PF08530">
    <property type="entry name" value="PepX_C"/>
    <property type="match status" value="1"/>
</dbReference>
<dbReference type="Pfam" id="PF02129">
    <property type="entry name" value="Peptidase_S15"/>
    <property type="match status" value="1"/>
</dbReference>
<dbReference type="Gene3D" id="1.10.3020.10">
    <property type="entry name" value="alpha-amino acid ester hydrolase ( Helical cap domain)"/>
    <property type="match status" value="1"/>
</dbReference>
<evidence type="ECO:0000313" key="3">
    <source>
        <dbReference type="EMBL" id="KAB7530343.1"/>
    </source>
</evidence>
<evidence type="ECO:0000256" key="1">
    <source>
        <dbReference type="ARBA" id="ARBA00022801"/>
    </source>
</evidence>
<proteinExistence type="predicted"/>
<evidence type="ECO:0000259" key="2">
    <source>
        <dbReference type="SMART" id="SM00939"/>
    </source>
</evidence>
<dbReference type="InterPro" id="IPR005674">
    <property type="entry name" value="CocE/Ser_esterase"/>
</dbReference>
<dbReference type="SUPFAM" id="SSF49785">
    <property type="entry name" value="Galactose-binding domain-like"/>
    <property type="match status" value="1"/>
</dbReference>
<dbReference type="SMART" id="SM00939">
    <property type="entry name" value="PepX_C"/>
    <property type="match status" value="1"/>
</dbReference>
<reference evidence="3 4" key="1">
    <citation type="submission" date="2019-10" db="EMBL/GenBank/DDBJ databases">
        <title>Muricauda olearia CL-SS4 JCM15563 genome.</title>
        <authorList>
            <person name="Liu L."/>
        </authorList>
    </citation>
    <scope>NUCLEOTIDE SEQUENCE [LARGE SCALE GENOMIC DNA]</scope>
    <source>
        <strain evidence="3 4">CL-SS4</strain>
    </source>
</reference>
<dbReference type="AlphaFoldDB" id="A0A6I1DY16"/>
<dbReference type="InterPro" id="IPR013736">
    <property type="entry name" value="Xaa-Pro_dipept_C"/>
</dbReference>
<dbReference type="NCBIfam" id="TIGR00976">
    <property type="entry name" value="CocE_NonD"/>
    <property type="match status" value="1"/>
</dbReference>
<dbReference type="EMBL" id="WELG01000001">
    <property type="protein sequence ID" value="KAB7530343.1"/>
    <property type="molecule type" value="Genomic_DNA"/>
</dbReference>
<dbReference type="Gene3D" id="3.40.50.1820">
    <property type="entry name" value="alpha/beta hydrolase"/>
    <property type="match status" value="1"/>
</dbReference>
<dbReference type="OrthoDB" id="319764at2"/>
<comment type="caution">
    <text evidence="3">The sequence shown here is derived from an EMBL/GenBank/DDBJ whole genome shotgun (WGS) entry which is preliminary data.</text>
</comment>
<accession>A0A6I1DY16</accession>
<dbReference type="Proteomes" id="UP000429785">
    <property type="component" value="Unassembled WGS sequence"/>
</dbReference>
<gene>
    <name evidence="3" type="ORF">F8C76_02210</name>
</gene>
<organism evidence="3 4">
    <name type="scientific">Flagellimonas olearia</name>
    <dbReference type="NCBI Taxonomy" id="552546"/>
    <lineage>
        <taxon>Bacteria</taxon>
        <taxon>Pseudomonadati</taxon>
        <taxon>Bacteroidota</taxon>
        <taxon>Flavobacteriia</taxon>
        <taxon>Flavobacteriales</taxon>
        <taxon>Flavobacteriaceae</taxon>
        <taxon>Flagellimonas</taxon>
    </lineage>
</organism>
<dbReference type="Gene3D" id="2.60.120.260">
    <property type="entry name" value="Galactose-binding domain-like"/>
    <property type="match status" value="1"/>
</dbReference>